<organism evidence="1 2">
    <name type="scientific">Ditylenchus destructor</name>
    <dbReference type="NCBI Taxonomy" id="166010"/>
    <lineage>
        <taxon>Eukaryota</taxon>
        <taxon>Metazoa</taxon>
        <taxon>Ecdysozoa</taxon>
        <taxon>Nematoda</taxon>
        <taxon>Chromadorea</taxon>
        <taxon>Rhabditida</taxon>
        <taxon>Tylenchina</taxon>
        <taxon>Tylenchomorpha</taxon>
        <taxon>Sphaerularioidea</taxon>
        <taxon>Anguinidae</taxon>
        <taxon>Anguininae</taxon>
        <taxon>Ditylenchus</taxon>
    </lineage>
</organism>
<protein>
    <submittedName>
        <fullName evidence="1">Uncharacterized protein</fullName>
    </submittedName>
</protein>
<evidence type="ECO:0000313" key="1">
    <source>
        <dbReference type="EMBL" id="KAI1719967.1"/>
    </source>
</evidence>
<proteinExistence type="predicted"/>
<sequence length="144" mass="17254">MFTTKKQMQKTLEERKIEEETRKMVLQSTNQNLENFRWNETTRKESETKLKAEQNLPINVSDEDERQHQLRMKELDHRHEEEMMKLSARIAGINTNKKLRSFTPEKVCCLSGLFDFKKRKERKLCKEAKDHEEPDDKFPAPQTS</sequence>
<evidence type="ECO:0000313" key="2">
    <source>
        <dbReference type="Proteomes" id="UP001201812"/>
    </source>
</evidence>
<comment type="caution">
    <text evidence="1">The sequence shown here is derived from an EMBL/GenBank/DDBJ whole genome shotgun (WGS) entry which is preliminary data.</text>
</comment>
<dbReference type="Proteomes" id="UP001201812">
    <property type="component" value="Unassembled WGS sequence"/>
</dbReference>
<accession>A0AAD4R9W6</accession>
<name>A0AAD4R9W6_9BILA</name>
<gene>
    <name evidence="1" type="ORF">DdX_05329</name>
</gene>
<dbReference type="AlphaFoldDB" id="A0AAD4R9W6"/>
<reference evidence="1" key="1">
    <citation type="submission" date="2022-01" db="EMBL/GenBank/DDBJ databases">
        <title>Genome Sequence Resource for Two Populations of Ditylenchus destructor, the Migratory Endoparasitic Phytonematode.</title>
        <authorList>
            <person name="Zhang H."/>
            <person name="Lin R."/>
            <person name="Xie B."/>
        </authorList>
    </citation>
    <scope>NUCLEOTIDE SEQUENCE</scope>
    <source>
        <strain evidence="1">BazhouSP</strain>
    </source>
</reference>
<dbReference type="EMBL" id="JAKKPZ010000006">
    <property type="protein sequence ID" value="KAI1719967.1"/>
    <property type="molecule type" value="Genomic_DNA"/>
</dbReference>
<keyword evidence="2" id="KW-1185">Reference proteome</keyword>